<reference evidence="12 13" key="1">
    <citation type="submission" date="2016-06" db="EMBL/GenBank/DDBJ databases">
        <authorList>
            <person name="Haines A.N."/>
            <person name="Council K.R."/>
        </authorList>
    </citation>
    <scope>NUCLEOTIDE SEQUENCE [LARGE SCALE GENOMIC DNA]</scope>
    <source>
        <strain evidence="12 13">SP158-29</strain>
    </source>
</reference>
<evidence type="ECO:0000313" key="13">
    <source>
        <dbReference type="Proteomes" id="UP000217465"/>
    </source>
</evidence>
<accession>A0A854W7B0</accession>
<keyword evidence="12" id="KW-0449">Lipoprotein</keyword>
<comment type="caution">
    <text evidence="12">The sequence shown here is derived from an EMBL/GenBank/DDBJ whole genome shotgun (WGS) entry which is preliminary data.</text>
</comment>
<keyword evidence="6 9" id="KW-0378">Hydrolase</keyword>
<feature type="active site" evidence="9">
    <location>
        <position position="114"/>
    </location>
</feature>
<dbReference type="GO" id="GO:0004190">
    <property type="term" value="F:aspartic-type endopeptidase activity"/>
    <property type="evidence" value="ECO:0007669"/>
    <property type="project" value="UniProtKB-UniRule"/>
</dbReference>
<keyword evidence="8 9" id="KW-0472">Membrane</keyword>
<feature type="active site" evidence="9">
    <location>
        <position position="130"/>
    </location>
</feature>
<evidence type="ECO:0000256" key="9">
    <source>
        <dbReference type="HAMAP-Rule" id="MF_00161"/>
    </source>
</evidence>
<proteinExistence type="inferred from homology"/>
<dbReference type="GO" id="GO:0005886">
    <property type="term" value="C:plasma membrane"/>
    <property type="evidence" value="ECO:0007669"/>
    <property type="project" value="UniProtKB-SubCell"/>
</dbReference>
<dbReference type="EMBL" id="NSGR01000008">
    <property type="protein sequence ID" value="PCH12197.1"/>
    <property type="molecule type" value="Genomic_DNA"/>
</dbReference>
<comment type="caution">
    <text evidence="9">Lacks conserved residue(s) required for the propagation of feature annotation.</text>
</comment>
<dbReference type="Proteomes" id="UP000217465">
    <property type="component" value="Unassembled WGS sequence"/>
</dbReference>
<comment type="subcellular location">
    <subcellularLocation>
        <location evidence="9">Cell membrane</location>
        <topology evidence="9">Multi-pass membrane protein</topology>
    </subcellularLocation>
</comment>
<evidence type="ECO:0000256" key="5">
    <source>
        <dbReference type="ARBA" id="ARBA00022750"/>
    </source>
</evidence>
<evidence type="ECO:0000256" key="7">
    <source>
        <dbReference type="ARBA" id="ARBA00022989"/>
    </source>
</evidence>
<evidence type="ECO:0000256" key="3">
    <source>
        <dbReference type="ARBA" id="ARBA00022670"/>
    </source>
</evidence>
<name>A0A854W7B0_9STRE</name>
<dbReference type="GO" id="GO:0006508">
    <property type="term" value="P:proteolysis"/>
    <property type="evidence" value="ECO:0007669"/>
    <property type="project" value="UniProtKB-KW"/>
</dbReference>
<sequence>MKYIKLVISSLLLIVLDQLSKWWIVNNIPLGEMRPFIPGIVSLTYLQNRGAAFSILQEQHWFFAIMTLFVVGGILVYYFKHPEMSKIKQFALILILAGGLGNFIDRMRLGYVVDMVHTDFMNFAIFNIADSYLSIGVVLLMLILWKED</sequence>
<comment type="pathway">
    <text evidence="9">Protein modification; lipoprotein biosynthesis (signal peptide cleavage).</text>
</comment>
<feature type="transmembrane region" description="Helical" evidence="9">
    <location>
        <begin position="124"/>
        <end position="145"/>
    </location>
</feature>
<dbReference type="PANTHER" id="PTHR33695">
    <property type="entry name" value="LIPOPROTEIN SIGNAL PEPTIDASE"/>
    <property type="match status" value="1"/>
</dbReference>
<feature type="transmembrane region" description="Helical" evidence="9">
    <location>
        <begin position="61"/>
        <end position="80"/>
    </location>
</feature>
<keyword evidence="4 9" id="KW-0812">Transmembrane</keyword>
<dbReference type="AlphaFoldDB" id="A0A854W7B0"/>
<evidence type="ECO:0000256" key="4">
    <source>
        <dbReference type="ARBA" id="ARBA00022692"/>
    </source>
</evidence>
<keyword evidence="5 9" id="KW-0064">Aspartyl protease</keyword>
<dbReference type="NCBIfam" id="TIGR00077">
    <property type="entry name" value="lspA"/>
    <property type="match status" value="1"/>
</dbReference>
<dbReference type="PANTHER" id="PTHR33695:SF1">
    <property type="entry name" value="LIPOPROTEIN SIGNAL PEPTIDASE"/>
    <property type="match status" value="1"/>
</dbReference>
<comment type="catalytic activity">
    <reaction evidence="9 10">
        <text>Release of signal peptides from bacterial membrane prolipoproteins. Hydrolyzes -Xaa-Yaa-Zaa-|-(S,diacylglyceryl)Cys-, in which Xaa is hydrophobic (preferably Leu), and Yaa (Ala or Ser) and Zaa (Gly or Ala) have small, neutral side chains.</text>
        <dbReference type="EC" id="3.4.23.36"/>
    </reaction>
</comment>
<keyword evidence="3 9" id="KW-0645">Protease</keyword>
<dbReference type="HAMAP" id="MF_00161">
    <property type="entry name" value="LspA"/>
    <property type="match status" value="1"/>
</dbReference>
<dbReference type="EC" id="3.4.23.36" evidence="9"/>
<evidence type="ECO:0000313" key="12">
    <source>
        <dbReference type="EMBL" id="PCH12197.1"/>
    </source>
</evidence>
<keyword evidence="2 9" id="KW-1003">Cell membrane</keyword>
<feature type="transmembrane region" description="Helical" evidence="9">
    <location>
        <begin position="87"/>
        <end position="104"/>
    </location>
</feature>
<evidence type="ECO:0000256" key="8">
    <source>
        <dbReference type="ARBA" id="ARBA00023136"/>
    </source>
</evidence>
<evidence type="ECO:0000256" key="1">
    <source>
        <dbReference type="ARBA" id="ARBA00006139"/>
    </source>
</evidence>
<keyword evidence="7 9" id="KW-1133">Transmembrane helix</keyword>
<comment type="similarity">
    <text evidence="1 9 11">Belongs to the peptidase A8 family.</text>
</comment>
<evidence type="ECO:0000256" key="2">
    <source>
        <dbReference type="ARBA" id="ARBA00022475"/>
    </source>
</evidence>
<dbReference type="PROSITE" id="PS00855">
    <property type="entry name" value="SPASE_II"/>
    <property type="match status" value="1"/>
</dbReference>
<evidence type="ECO:0000256" key="6">
    <source>
        <dbReference type="ARBA" id="ARBA00022801"/>
    </source>
</evidence>
<dbReference type="PRINTS" id="PR00781">
    <property type="entry name" value="LIPOSIGPTASE"/>
</dbReference>
<dbReference type="InterPro" id="IPR001872">
    <property type="entry name" value="Peptidase_A8"/>
</dbReference>
<protein>
    <recommendedName>
        <fullName evidence="9">Lipoprotein signal peptidase</fullName>
        <ecNumber evidence="9">3.4.23.36</ecNumber>
    </recommendedName>
    <alternativeName>
        <fullName evidence="9">Prolipoprotein signal peptidase</fullName>
    </alternativeName>
    <alternativeName>
        <fullName evidence="9">Signal peptidase II</fullName>
        <shortName evidence="9">SPase II</shortName>
    </alternativeName>
</protein>
<evidence type="ECO:0000256" key="10">
    <source>
        <dbReference type="RuleBase" id="RU000594"/>
    </source>
</evidence>
<dbReference type="Pfam" id="PF01252">
    <property type="entry name" value="Peptidase_A8"/>
    <property type="match status" value="1"/>
</dbReference>
<comment type="function">
    <text evidence="9 10">This protein specifically catalyzes the removal of signal peptides from prolipoproteins.</text>
</comment>
<dbReference type="UniPathway" id="UPA00665"/>
<dbReference type="RefSeq" id="WP_096633491.1">
    <property type="nucleotide sequence ID" value="NZ_NSGR01000008.1"/>
</dbReference>
<gene>
    <name evidence="9 12" type="primary">lspA</name>
    <name evidence="12" type="ORF">A9Y57_00912</name>
</gene>
<organism evidence="12 13">
    <name type="scientific">Streptococcus parauberis</name>
    <dbReference type="NCBI Taxonomy" id="1348"/>
    <lineage>
        <taxon>Bacteria</taxon>
        <taxon>Bacillati</taxon>
        <taxon>Bacillota</taxon>
        <taxon>Bacilli</taxon>
        <taxon>Lactobacillales</taxon>
        <taxon>Streptococcaceae</taxon>
        <taxon>Streptococcus</taxon>
    </lineage>
</organism>
<evidence type="ECO:0000256" key="11">
    <source>
        <dbReference type="RuleBase" id="RU004181"/>
    </source>
</evidence>